<dbReference type="GO" id="GO:0016491">
    <property type="term" value="F:oxidoreductase activity"/>
    <property type="evidence" value="ECO:0007669"/>
    <property type="project" value="InterPro"/>
</dbReference>
<dbReference type="STRING" id="1423802.FC56_GL001184"/>
<reference evidence="2 3" key="1">
    <citation type="journal article" date="2015" name="Genome Announc.">
        <title>Expanding the biotechnology potential of lactobacilli through comparative genomics of 213 strains and associated genera.</title>
        <authorList>
            <person name="Sun Z."/>
            <person name="Harris H.M."/>
            <person name="McCann A."/>
            <person name="Guo C."/>
            <person name="Argimon S."/>
            <person name="Zhang W."/>
            <person name="Yang X."/>
            <person name="Jeffery I.B."/>
            <person name="Cooney J.C."/>
            <person name="Kagawa T.F."/>
            <person name="Liu W."/>
            <person name="Song Y."/>
            <person name="Salvetti E."/>
            <person name="Wrobel A."/>
            <person name="Rasinkangas P."/>
            <person name="Parkhill J."/>
            <person name="Rea M.C."/>
            <person name="O'Sullivan O."/>
            <person name="Ritari J."/>
            <person name="Douillard F.P."/>
            <person name="Paul Ross R."/>
            <person name="Yang R."/>
            <person name="Briner A.E."/>
            <person name="Felis G.E."/>
            <person name="de Vos W.M."/>
            <person name="Barrangou R."/>
            <person name="Klaenhammer T.R."/>
            <person name="Caufield P.W."/>
            <person name="Cui Y."/>
            <person name="Zhang H."/>
            <person name="O'Toole P.W."/>
        </authorList>
    </citation>
    <scope>NUCLEOTIDE SEQUENCE [LARGE SCALE GENOMIC DNA]</scope>
    <source>
        <strain evidence="2 3">DSM 24302</strain>
    </source>
</reference>
<dbReference type="PATRIC" id="fig|1423802.4.peg.1200"/>
<dbReference type="Gene3D" id="3.20.20.100">
    <property type="entry name" value="NADP-dependent oxidoreductase domain"/>
    <property type="match status" value="1"/>
</dbReference>
<evidence type="ECO:0000313" key="3">
    <source>
        <dbReference type="Proteomes" id="UP000051256"/>
    </source>
</evidence>
<accession>A0A0R2CRD0</accession>
<dbReference type="Proteomes" id="UP000051256">
    <property type="component" value="Unassembled WGS sequence"/>
</dbReference>
<name>A0A0R2CRD0_9LACO</name>
<proteinExistence type="predicted"/>
<dbReference type="PRINTS" id="PR00069">
    <property type="entry name" value="ALDKETRDTASE"/>
</dbReference>
<dbReference type="CDD" id="cd19138">
    <property type="entry name" value="AKR_YeaE"/>
    <property type="match status" value="1"/>
</dbReference>
<dbReference type="PANTHER" id="PTHR43638:SF3">
    <property type="entry name" value="ALDEHYDE REDUCTASE"/>
    <property type="match status" value="1"/>
</dbReference>
<comment type="caution">
    <text evidence="2">The sequence shown here is derived from an EMBL/GenBank/DDBJ whole genome shotgun (WGS) entry which is preliminary data.</text>
</comment>
<feature type="domain" description="NADP-dependent oxidoreductase" evidence="1">
    <location>
        <begin position="13"/>
        <end position="274"/>
    </location>
</feature>
<dbReference type="PANTHER" id="PTHR43638">
    <property type="entry name" value="OXIDOREDUCTASE, ALDO/KETO REDUCTASE FAMILY PROTEIN"/>
    <property type="match status" value="1"/>
</dbReference>
<dbReference type="AlphaFoldDB" id="A0A0R2CRD0"/>
<keyword evidence="3" id="KW-1185">Reference proteome</keyword>
<dbReference type="SUPFAM" id="SSF51430">
    <property type="entry name" value="NAD(P)-linked oxidoreductase"/>
    <property type="match status" value="1"/>
</dbReference>
<dbReference type="RefSeq" id="WP_056977346.1">
    <property type="nucleotide sequence ID" value="NZ_AYZR01000004.1"/>
</dbReference>
<evidence type="ECO:0000313" key="2">
    <source>
        <dbReference type="EMBL" id="KRM94232.1"/>
    </source>
</evidence>
<dbReference type="InterPro" id="IPR023210">
    <property type="entry name" value="NADP_OxRdtase_dom"/>
</dbReference>
<evidence type="ECO:0000259" key="1">
    <source>
        <dbReference type="Pfam" id="PF00248"/>
    </source>
</evidence>
<dbReference type="InterPro" id="IPR036812">
    <property type="entry name" value="NAD(P)_OxRdtase_dom_sf"/>
</dbReference>
<dbReference type="EMBL" id="AYZR01000004">
    <property type="protein sequence ID" value="KRM94232.1"/>
    <property type="molecule type" value="Genomic_DNA"/>
</dbReference>
<dbReference type="InterPro" id="IPR020471">
    <property type="entry name" value="AKR"/>
</dbReference>
<sequence>MNMVNFKGQAVLPIGLGTWHMGDEPQHRATEIAALRSGIQTGTELGTLAIDTAEMYGEGRSETLVGEAIQPVERQKLYLISKVYPWNASEDLLPKSLDASLNRLGVDYLDLYLLHWTGNIPLAETVLAMQRAQKAGKIRHWGVSNFDTSDMQELWQVPDGDQCVTNEVLYNLGSRGIEYDLVPWLQAHQLPVIAYSPVAQGDSLGNDLTADPLLNEIAAAHHVSVFQLLLAWVIRNGETLAIPQSSSADHVQNNLAAAKLELTADEWQLIQAKYPTPTRKQPLDVL</sequence>
<gene>
    <name evidence="2" type="ORF">FC56_GL001184</name>
</gene>
<dbReference type="Pfam" id="PF00248">
    <property type="entry name" value="Aldo_ket_red"/>
    <property type="match status" value="1"/>
</dbReference>
<protein>
    <submittedName>
        <fullName evidence="2">2,5-didehydrogluconate reductase</fullName>
    </submittedName>
</protein>
<organism evidence="2 3">
    <name type="scientific">Lentilactobacillus senioris DSM 24302 = JCM 17472</name>
    <dbReference type="NCBI Taxonomy" id="1423802"/>
    <lineage>
        <taxon>Bacteria</taxon>
        <taxon>Bacillati</taxon>
        <taxon>Bacillota</taxon>
        <taxon>Bacilli</taxon>
        <taxon>Lactobacillales</taxon>
        <taxon>Lactobacillaceae</taxon>
        <taxon>Lentilactobacillus</taxon>
    </lineage>
</organism>